<dbReference type="WBParaSite" id="Csp11.Scaffold629.g9343.t1">
    <property type="protein sequence ID" value="Csp11.Scaffold629.g9343.t1"/>
    <property type="gene ID" value="Csp11.Scaffold629.g9343"/>
</dbReference>
<dbReference type="AlphaFoldDB" id="A0A1I7UHD4"/>
<evidence type="ECO:0000256" key="1">
    <source>
        <dbReference type="SAM" id="MobiDB-lite"/>
    </source>
</evidence>
<dbReference type="Proteomes" id="UP000095282">
    <property type="component" value="Unplaced"/>
</dbReference>
<evidence type="ECO:0000313" key="3">
    <source>
        <dbReference type="WBParaSite" id="Csp11.Scaffold629.g9343.t1"/>
    </source>
</evidence>
<name>A0A1I7UHD4_9PELO</name>
<feature type="compositionally biased region" description="Basic and acidic residues" evidence="1">
    <location>
        <begin position="466"/>
        <end position="495"/>
    </location>
</feature>
<reference evidence="3" key="1">
    <citation type="submission" date="2016-11" db="UniProtKB">
        <authorList>
            <consortium name="WormBaseParasite"/>
        </authorList>
    </citation>
    <scope>IDENTIFICATION</scope>
</reference>
<sequence length="511" mass="59837">MELSMEEFAAVRIRLMDDILTKPMESLSRDVYEKAPSEMAKELAKIKCKAFNQILRNRGELARIIDKAAREEEKPYPSVEKAIKLYIQETNRLCGNVMTVISKMSAEIDGRSKEEKAKQEEIPDLWRMKKTSAQKAADLKIHSIDKRLTKSMEKVTRKLCEKAPVDIAKEMSDMKITTFNQILIKRAEVTRAVDKALGEGNSVEDAIDGYEREARALCKKFVDIGKDMWAEIEEERFQWLLDHLEEMSEQMRNDFEIMDQYSDNYKETGRVETEKTREKVEKLLEEDPEADVEPIVLEFQQFMFELREIAVKTNMGVPVVEKKEGKRGCDQVTVEEYEKKEEVMVEEAAEKEEIREKKADKKKEEVTVEKEAEKKEKTEVEKNRDTVEKVLSKDELKKMMTVMKEEIVQEFNKKFKSAQENHKKEIEKVQKDYCRLEAERNEEVKKLTVVVESLNKKLEAMTLEMAEKQKETEDELKGVKRELKEAREELERMQEDSGEDSSFDQLDDQDE</sequence>
<proteinExistence type="predicted"/>
<feature type="region of interest" description="Disordered" evidence="1">
    <location>
        <begin position="466"/>
        <end position="511"/>
    </location>
</feature>
<feature type="region of interest" description="Disordered" evidence="1">
    <location>
        <begin position="356"/>
        <end position="385"/>
    </location>
</feature>
<keyword evidence="2" id="KW-1185">Reference proteome</keyword>
<protein>
    <submittedName>
        <fullName evidence="3">Trichohyalin-like</fullName>
    </submittedName>
</protein>
<accession>A0A1I7UHD4</accession>
<organism evidence="2 3">
    <name type="scientific">Caenorhabditis tropicalis</name>
    <dbReference type="NCBI Taxonomy" id="1561998"/>
    <lineage>
        <taxon>Eukaryota</taxon>
        <taxon>Metazoa</taxon>
        <taxon>Ecdysozoa</taxon>
        <taxon>Nematoda</taxon>
        <taxon>Chromadorea</taxon>
        <taxon>Rhabditida</taxon>
        <taxon>Rhabditina</taxon>
        <taxon>Rhabditomorpha</taxon>
        <taxon>Rhabditoidea</taxon>
        <taxon>Rhabditidae</taxon>
        <taxon>Peloderinae</taxon>
        <taxon>Caenorhabditis</taxon>
    </lineage>
</organism>
<evidence type="ECO:0000313" key="2">
    <source>
        <dbReference type="Proteomes" id="UP000095282"/>
    </source>
</evidence>
<feature type="compositionally biased region" description="Acidic residues" evidence="1">
    <location>
        <begin position="496"/>
        <end position="511"/>
    </location>
</feature>